<protein>
    <submittedName>
        <fullName evidence="1">Uncharacterized protein</fullName>
    </submittedName>
</protein>
<organism evidence="1 2">
    <name type="scientific">Acidovorax delafieldii 2AN</name>
    <dbReference type="NCBI Taxonomy" id="573060"/>
    <lineage>
        <taxon>Bacteria</taxon>
        <taxon>Pseudomonadati</taxon>
        <taxon>Pseudomonadota</taxon>
        <taxon>Betaproteobacteria</taxon>
        <taxon>Burkholderiales</taxon>
        <taxon>Comamonadaceae</taxon>
        <taxon>Acidovorax</taxon>
    </lineage>
</organism>
<evidence type="ECO:0000313" key="2">
    <source>
        <dbReference type="Proteomes" id="UP000003856"/>
    </source>
</evidence>
<comment type="caution">
    <text evidence="1">The sequence shown here is derived from an EMBL/GenBank/DDBJ whole genome shotgun (WGS) entry which is preliminary data.</text>
</comment>
<reference evidence="1 2" key="1">
    <citation type="submission" date="2009-05" db="EMBL/GenBank/DDBJ databases">
        <title>The draft genome of Acidovorax delafieldii 2AN.</title>
        <authorList>
            <consortium name="US DOE Joint Genome Institute (JGI-PGF)"/>
            <person name="Lucas S."/>
            <person name="Copeland A."/>
            <person name="Lapidus A."/>
            <person name="Glavina del Rio T."/>
            <person name="Tice H."/>
            <person name="Bruce D."/>
            <person name="Goodwin L."/>
            <person name="Pitluck S."/>
            <person name="Larimer F."/>
            <person name="Land M.L."/>
            <person name="Hauser L."/>
            <person name="Shelobolina E.S."/>
            <person name="Picardal F."/>
            <person name="Roden E."/>
            <person name="Emerson D."/>
        </authorList>
    </citation>
    <scope>NUCLEOTIDE SEQUENCE [LARGE SCALE GENOMIC DNA]</scope>
    <source>
        <strain evidence="1 2">2AN</strain>
    </source>
</reference>
<sequence length="34" mass="3837">MPKCKQTSWVTAESNDKAREQAVKDVLSFLKGIQ</sequence>
<dbReference type="Proteomes" id="UP000003856">
    <property type="component" value="Unassembled WGS sequence"/>
</dbReference>
<dbReference type="EMBL" id="ACQT01000140">
    <property type="protein sequence ID" value="EER59299.1"/>
    <property type="molecule type" value="Genomic_DNA"/>
</dbReference>
<name>C5T897_ACIDE</name>
<accession>C5T897</accession>
<dbReference type="PATRIC" id="fig|573060.9.peg.1910"/>
<keyword evidence="2" id="KW-1185">Reference proteome</keyword>
<proteinExistence type="predicted"/>
<gene>
    <name evidence="1" type="ORF">AcdelDRAFT_3127</name>
</gene>
<evidence type="ECO:0000313" key="1">
    <source>
        <dbReference type="EMBL" id="EER59299.1"/>
    </source>
</evidence>
<dbReference type="AlphaFoldDB" id="C5T897"/>